<feature type="region of interest" description="Disordered" evidence="1">
    <location>
        <begin position="18"/>
        <end position="88"/>
    </location>
</feature>
<sequence length="100" mass="10815">MRLPHIYKKISKKLATIQKRKKKKGKFQSKPDGASRPGTVYRPPSQELGWISSASTDAEATDVSSESDVPNATEDAAGFCSSSRVASTVGAEERTLFAIK</sequence>
<reference evidence="2 3" key="1">
    <citation type="journal article" date="2023" name="Nucleic Acids Res.">
        <title>The hologenome of Daphnia magna reveals possible DNA methylation and microbiome-mediated evolution of the host genome.</title>
        <authorList>
            <person name="Chaturvedi A."/>
            <person name="Li X."/>
            <person name="Dhandapani V."/>
            <person name="Marshall H."/>
            <person name="Kissane S."/>
            <person name="Cuenca-Cambronero M."/>
            <person name="Asole G."/>
            <person name="Calvet F."/>
            <person name="Ruiz-Romero M."/>
            <person name="Marangio P."/>
            <person name="Guigo R."/>
            <person name="Rago D."/>
            <person name="Mirbahai L."/>
            <person name="Eastwood N."/>
            <person name="Colbourne J.K."/>
            <person name="Zhou J."/>
            <person name="Mallon E."/>
            <person name="Orsini L."/>
        </authorList>
    </citation>
    <scope>NUCLEOTIDE SEQUENCE [LARGE SCALE GENOMIC DNA]</scope>
    <source>
        <strain evidence="2">LRV0_1</strain>
    </source>
</reference>
<evidence type="ECO:0000313" key="2">
    <source>
        <dbReference type="EMBL" id="KAK4024140.1"/>
    </source>
</evidence>
<keyword evidence="3" id="KW-1185">Reference proteome</keyword>
<dbReference type="EMBL" id="JAOYFB010000037">
    <property type="protein sequence ID" value="KAK4024140.1"/>
    <property type="molecule type" value="Genomic_DNA"/>
</dbReference>
<proteinExistence type="predicted"/>
<comment type="caution">
    <text evidence="2">The sequence shown here is derived from an EMBL/GenBank/DDBJ whole genome shotgun (WGS) entry which is preliminary data.</text>
</comment>
<feature type="compositionally biased region" description="Polar residues" evidence="1">
    <location>
        <begin position="52"/>
        <end position="70"/>
    </location>
</feature>
<dbReference type="Proteomes" id="UP001234178">
    <property type="component" value="Unassembled WGS sequence"/>
</dbReference>
<feature type="compositionally biased region" description="Basic residues" evidence="1">
    <location>
        <begin position="18"/>
        <end position="27"/>
    </location>
</feature>
<name>A0ABR0AG81_9CRUS</name>
<evidence type="ECO:0000256" key="1">
    <source>
        <dbReference type="SAM" id="MobiDB-lite"/>
    </source>
</evidence>
<protein>
    <submittedName>
        <fullName evidence="2">Uncharacterized protein</fullName>
    </submittedName>
</protein>
<organism evidence="2 3">
    <name type="scientific">Daphnia magna</name>
    <dbReference type="NCBI Taxonomy" id="35525"/>
    <lineage>
        <taxon>Eukaryota</taxon>
        <taxon>Metazoa</taxon>
        <taxon>Ecdysozoa</taxon>
        <taxon>Arthropoda</taxon>
        <taxon>Crustacea</taxon>
        <taxon>Branchiopoda</taxon>
        <taxon>Diplostraca</taxon>
        <taxon>Cladocera</taxon>
        <taxon>Anomopoda</taxon>
        <taxon>Daphniidae</taxon>
        <taxon>Daphnia</taxon>
    </lineage>
</organism>
<gene>
    <name evidence="2" type="ORF">OUZ56_009528</name>
</gene>
<evidence type="ECO:0000313" key="3">
    <source>
        <dbReference type="Proteomes" id="UP001234178"/>
    </source>
</evidence>
<accession>A0ABR0AG81</accession>